<evidence type="ECO:0000256" key="1">
    <source>
        <dbReference type="SAM" id="MobiDB-lite"/>
    </source>
</evidence>
<dbReference type="STRING" id="3880.G7L4D2"/>
<accession>G7L4D2</accession>
<evidence type="ECO:0000313" key="4">
    <source>
        <dbReference type="Proteomes" id="UP000002051"/>
    </source>
</evidence>
<evidence type="ECO:0000313" key="3">
    <source>
        <dbReference type="EnsemblPlants" id="AES78460"/>
    </source>
</evidence>
<dbReference type="HOGENOM" id="CLU_1770824_0_0_1"/>
<reference evidence="2 4" key="2">
    <citation type="journal article" date="2014" name="BMC Genomics">
        <title>An improved genome release (version Mt4.0) for the model legume Medicago truncatula.</title>
        <authorList>
            <person name="Tang H."/>
            <person name="Krishnakumar V."/>
            <person name="Bidwell S."/>
            <person name="Rosen B."/>
            <person name="Chan A."/>
            <person name="Zhou S."/>
            <person name="Gentzbittel L."/>
            <person name="Childs K.L."/>
            <person name="Yandell M."/>
            <person name="Gundlach H."/>
            <person name="Mayer K.F."/>
            <person name="Schwartz D.C."/>
            <person name="Town C.D."/>
        </authorList>
    </citation>
    <scope>GENOME REANNOTATION</scope>
    <source>
        <strain evidence="3 4">cv. Jemalong A17</strain>
    </source>
</reference>
<feature type="compositionally biased region" description="Polar residues" evidence="1">
    <location>
        <begin position="85"/>
        <end position="99"/>
    </location>
</feature>
<protein>
    <submittedName>
        <fullName evidence="2 3">Uncharacterized protein</fullName>
    </submittedName>
</protein>
<evidence type="ECO:0000313" key="2">
    <source>
        <dbReference type="EMBL" id="AES78460.2"/>
    </source>
</evidence>
<accession>A0A0C3W4B1</accession>
<organism evidence="2 4">
    <name type="scientific">Medicago truncatula</name>
    <name type="common">Barrel medic</name>
    <name type="synonym">Medicago tribuloides</name>
    <dbReference type="NCBI Taxonomy" id="3880"/>
    <lineage>
        <taxon>Eukaryota</taxon>
        <taxon>Viridiplantae</taxon>
        <taxon>Streptophyta</taxon>
        <taxon>Embryophyta</taxon>
        <taxon>Tracheophyta</taxon>
        <taxon>Spermatophyta</taxon>
        <taxon>Magnoliopsida</taxon>
        <taxon>eudicotyledons</taxon>
        <taxon>Gunneridae</taxon>
        <taxon>Pentapetalae</taxon>
        <taxon>rosids</taxon>
        <taxon>fabids</taxon>
        <taxon>Fabales</taxon>
        <taxon>Fabaceae</taxon>
        <taxon>Papilionoideae</taxon>
        <taxon>50 kb inversion clade</taxon>
        <taxon>NPAAA clade</taxon>
        <taxon>Hologalegina</taxon>
        <taxon>IRL clade</taxon>
        <taxon>Trifolieae</taxon>
        <taxon>Medicago</taxon>
    </lineage>
</organism>
<reference evidence="3" key="3">
    <citation type="submission" date="2015-04" db="UniProtKB">
        <authorList>
            <consortium name="EnsemblPlants"/>
        </authorList>
    </citation>
    <scope>IDENTIFICATION</scope>
    <source>
        <strain evidence="3">cv. Jemalong A17</strain>
    </source>
</reference>
<dbReference type="Proteomes" id="UP000002051">
    <property type="component" value="Unassembled WGS sequence"/>
</dbReference>
<dbReference type="EMBL" id="CM001223">
    <property type="protein sequence ID" value="AES78460.2"/>
    <property type="molecule type" value="Genomic_DNA"/>
</dbReference>
<reference evidence="2 4" key="1">
    <citation type="journal article" date="2011" name="Nature">
        <title>The Medicago genome provides insight into the evolution of rhizobial symbioses.</title>
        <authorList>
            <person name="Young N.D."/>
            <person name="Debelle F."/>
            <person name="Oldroyd G.E."/>
            <person name="Geurts R."/>
            <person name="Cannon S.B."/>
            <person name="Udvardi M.K."/>
            <person name="Benedito V.A."/>
            <person name="Mayer K.F."/>
            <person name="Gouzy J."/>
            <person name="Schoof H."/>
            <person name="Van de Peer Y."/>
            <person name="Proost S."/>
            <person name="Cook D.R."/>
            <person name="Meyers B.C."/>
            <person name="Spannagl M."/>
            <person name="Cheung F."/>
            <person name="De Mita S."/>
            <person name="Krishnakumar V."/>
            <person name="Gundlach H."/>
            <person name="Zhou S."/>
            <person name="Mudge J."/>
            <person name="Bharti A.K."/>
            <person name="Murray J.D."/>
            <person name="Naoumkina M.A."/>
            <person name="Rosen B."/>
            <person name="Silverstein K.A."/>
            <person name="Tang H."/>
            <person name="Rombauts S."/>
            <person name="Zhao P.X."/>
            <person name="Zhou P."/>
            <person name="Barbe V."/>
            <person name="Bardou P."/>
            <person name="Bechner M."/>
            <person name="Bellec A."/>
            <person name="Berger A."/>
            <person name="Berges H."/>
            <person name="Bidwell S."/>
            <person name="Bisseling T."/>
            <person name="Choisne N."/>
            <person name="Couloux A."/>
            <person name="Denny R."/>
            <person name="Deshpande S."/>
            <person name="Dai X."/>
            <person name="Doyle J.J."/>
            <person name="Dudez A.M."/>
            <person name="Farmer A.D."/>
            <person name="Fouteau S."/>
            <person name="Franken C."/>
            <person name="Gibelin C."/>
            <person name="Gish J."/>
            <person name="Goldstein S."/>
            <person name="Gonzalez A.J."/>
            <person name="Green P.J."/>
            <person name="Hallab A."/>
            <person name="Hartog M."/>
            <person name="Hua A."/>
            <person name="Humphray S.J."/>
            <person name="Jeong D.H."/>
            <person name="Jing Y."/>
            <person name="Jocker A."/>
            <person name="Kenton S.M."/>
            <person name="Kim D.J."/>
            <person name="Klee K."/>
            <person name="Lai H."/>
            <person name="Lang C."/>
            <person name="Lin S."/>
            <person name="Macmil S.L."/>
            <person name="Magdelenat G."/>
            <person name="Matthews L."/>
            <person name="McCorrison J."/>
            <person name="Monaghan E.L."/>
            <person name="Mun J.H."/>
            <person name="Najar F.Z."/>
            <person name="Nicholson C."/>
            <person name="Noirot C."/>
            <person name="O'Bleness M."/>
            <person name="Paule C.R."/>
            <person name="Poulain J."/>
            <person name="Prion F."/>
            <person name="Qin B."/>
            <person name="Qu C."/>
            <person name="Retzel E.F."/>
            <person name="Riddle C."/>
            <person name="Sallet E."/>
            <person name="Samain S."/>
            <person name="Samson N."/>
            <person name="Sanders I."/>
            <person name="Saurat O."/>
            <person name="Scarpelli C."/>
            <person name="Schiex T."/>
            <person name="Segurens B."/>
            <person name="Severin A.J."/>
            <person name="Sherrier D.J."/>
            <person name="Shi R."/>
            <person name="Sims S."/>
            <person name="Singer S.R."/>
            <person name="Sinharoy S."/>
            <person name="Sterck L."/>
            <person name="Viollet A."/>
            <person name="Wang B.B."/>
            <person name="Wang K."/>
            <person name="Wang M."/>
            <person name="Wang X."/>
            <person name="Warfsmann J."/>
            <person name="Weissenbach J."/>
            <person name="White D.D."/>
            <person name="White J.D."/>
            <person name="Wiley G.B."/>
            <person name="Wincker P."/>
            <person name="Xing Y."/>
            <person name="Yang L."/>
            <person name="Yao Z."/>
            <person name="Ying F."/>
            <person name="Zhai J."/>
            <person name="Zhou L."/>
            <person name="Zuber A."/>
            <person name="Denarie J."/>
            <person name="Dixon R.A."/>
            <person name="May G.D."/>
            <person name="Schwartz D.C."/>
            <person name="Rogers J."/>
            <person name="Quetier F."/>
            <person name="Town C.D."/>
            <person name="Roe B.A."/>
        </authorList>
    </citation>
    <scope>NUCLEOTIDE SEQUENCE [LARGE SCALE GENOMIC DNA]</scope>
    <source>
        <strain evidence="2">A17</strain>
        <strain evidence="3 4">cv. Jemalong A17</strain>
    </source>
</reference>
<feature type="region of interest" description="Disordered" evidence="1">
    <location>
        <begin position="72"/>
        <end position="99"/>
    </location>
</feature>
<name>G7L4D2_MEDTR</name>
<proteinExistence type="predicted"/>
<dbReference type="EnsemblPlants" id="AES78460">
    <property type="protein sequence ID" value="AES78460"/>
    <property type="gene ID" value="MTR_7g031960"/>
</dbReference>
<sequence>MHKRVEVSSSNAVAESSTSIIEHDEIVSLKTRVPIESSVRSNNENTSSFNMPPGTRRFYNRIGRDMVSYSAAKNLDEGPPDDVMETTSSHGQWSELSSLSHSNDNYERFQSAKGPVVLESFEEQMMLAMAVSLAETRVMSSGPSASW</sequence>
<dbReference type="PaxDb" id="3880-AES78460"/>
<keyword evidence="4" id="KW-1185">Reference proteome</keyword>
<dbReference type="AlphaFoldDB" id="G7L4D2"/>
<gene>
    <name evidence="2" type="ordered locus">MTR_7g031960</name>
</gene>